<dbReference type="GO" id="GO:0046872">
    <property type="term" value="F:metal ion binding"/>
    <property type="evidence" value="ECO:0007669"/>
    <property type="project" value="InterPro"/>
</dbReference>
<name>A0A934S1A3_9BACT</name>
<comment type="caution">
    <text evidence="3">The sequence shown here is derived from an EMBL/GenBank/DDBJ whole genome shotgun (WGS) entry which is preliminary data.</text>
</comment>
<dbReference type="GO" id="GO:0009432">
    <property type="term" value="P:SOS response"/>
    <property type="evidence" value="ECO:0007669"/>
    <property type="project" value="TreeGrafter"/>
</dbReference>
<dbReference type="EMBL" id="JAENIL010000035">
    <property type="protein sequence ID" value="MBK1878761.1"/>
    <property type="molecule type" value="Genomic_DNA"/>
</dbReference>
<protein>
    <submittedName>
        <fullName evidence="3">Alpha-L-glutamate ligase-like protein</fullName>
    </submittedName>
</protein>
<evidence type="ECO:0000313" key="3">
    <source>
        <dbReference type="EMBL" id="MBK1878761.1"/>
    </source>
</evidence>
<keyword evidence="1" id="KW-0067">ATP-binding</keyword>
<dbReference type="GO" id="GO:0005737">
    <property type="term" value="C:cytoplasm"/>
    <property type="evidence" value="ECO:0007669"/>
    <property type="project" value="TreeGrafter"/>
</dbReference>
<dbReference type="PROSITE" id="PS50975">
    <property type="entry name" value="ATP_GRASP"/>
    <property type="match status" value="1"/>
</dbReference>
<proteinExistence type="predicted"/>
<evidence type="ECO:0000313" key="4">
    <source>
        <dbReference type="Proteomes" id="UP000617628"/>
    </source>
</evidence>
<keyword evidence="4" id="KW-1185">Reference proteome</keyword>
<dbReference type="PANTHER" id="PTHR21621">
    <property type="entry name" value="RIBOSOMAL PROTEIN S6 MODIFICATION PROTEIN"/>
    <property type="match status" value="1"/>
</dbReference>
<dbReference type="InterPro" id="IPR039523">
    <property type="entry name" value="RimK-rel_E_lig_ATP-grasp"/>
</dbReference>
<dbReference type="InterPro" id="IPR011758">
    <property type="entry name" value="RimK-rel_E_lig"/>
</dbReference>
<gene>
    <name evidence="3" type="ORF">JIN87_17905</name>
</gene>
<dbReference type="NCBIfam" id="TIGR02291">
    <property type="entry name" value="rimK_rel_E_lig"/>
    <property type="match status" value="1"/>
</dbReference>
<dbReference type="PANTHER" id="PTHR21621:SF0">
    <property type="entry name" value="BETA-CITRYLGLUTAMATE SYNTHASE B-RELATED"/>
    <property type="match status" value="1"/>
</dbReference>
<dbReference type="Proteomes" id="UP000617628">
    <property type="component" value="Unassembled WGS sequence"/>
</dbReference>
<keyword evidence="1" id="KW-0547">Nucleotide-binding</keyword>
<evidence type="ECO:0000256" key="1">
    <source>
        <dbReference type="PROSITE-ProRule" id="PRU00409"/>
    </source>
</evidence>
<dbReference type="GO" id="GO:0018169">
    <property type="term" value="F:ribosomal S6-glutamic acid ligase activity"/>
    <property type="evidence" value="ECO:0007669"/>
    <property type="project" value="TreeGrafter"/>
</dbReference>
<dbReference type="AlphaFoldDB" id="A0A934S1A3"/>
<evidence type="ECO:0000259" key="2">
    <source>
        <dbReference type="PROSITE" id="PS50975"/>
    </source>
</evidence>
<reference evidence="3" key="1">
    <citation type="submission" date="2021-01" db="EMBL/GenBank/DDBJ databases">
        <title>Modified the classification status of verrucomicrobia.</title>
        <authorList>
            <person name="Feng X."/>
        </authorList>
    </citation>
    <scope>NUCLEOTIDE SEQUENCE</scope>
    <source>
        <strain evidence="3">KCTC 13126</strain>
    </source>
</reference>
<dbReference type="GO" id="GO:0005524">
    <property type="term" value="F:ATP binding"/>
    <property type="evidence" value="ECO:0007669"/>
    <property type="project" value="UniProtKB-UniRule"/>
</dbReference>
<keyword evidence="3" id="KW-0436">Ligase</keyword>
<feature type="domain" description="ATP-grasp" evidence="2">
    <location>
        <begin position="44"/>
        <end position="295"/>
    </location>
</feature>
<dbReference type="Gene3D" id="3.30.470.20">
    <property type="entry name" value="ATP-grasp fold, B domain"/>
    <property type="match status" value="1"/>
</dbReference>
<sequence>MKIVSPWKLEREGVLGMNGRNADYVLKYNRRKFYPRVDDKLITKRLALQGGIPVPELIASVRFNHQLRDLKRVLDGESEFVIKPSQGCAGQGILVITQREGDLFIKPNGATLTLEQIKRHISDILSGLHSLGGQPDRAMIEKLIHFTDAFEPYTYQGVPDIRVIMFLGYPVMAMTRLSTSMSDGKANLHQGAVGVGLDIGNGRPLRAVQFDRPILKHPDTGNSFEKMSIERWDDILLIASRCYELTELGYMGADVVLDREKGPMILELNARPGLAIQAANGTGLKNRLEQIKKLSESRATPEQRVKIAQELFAVA</sequence>
<dbReference type="SUPFAM" id="SSF56059">
    <property type="entry name" value="Glutathione synthetase ATP-binding domain-like"/>
    <property type="match status" value="1"/>
</dbReference>
<dbReference type="InterPro" id="IPR011761">
    <property type="entry name" value="ATP-grasp"/>
</dbReference>
<organism evidence="3 4">
    <name type="scientific">Pelagicoccus mobilis</name>
    <dbReference type="NCBI Taxonomy" id="415221"/>
    <lineage>
        <taxon>Bacteria</taxon>
        <taxon>Pseudomonadati</taxon>
        <taxon>Verrucomicrobiota</taxon>
        <taxon>Opitutia</taxon>
        <taxon>Puniceicoccales</taxon>
        <taxon>Pelagicoccaceae</taxon>
        <taxon>Pelagicoccus</taxon>
    </lineage>
</organism>
<accession>A0A934S1A3</accession>
<dbReference type="Pfam" id="PF14397">
    <property type="entry name" value="ATPgrasp_ST"/>
    <property type="match status" value="1"/>
</dbReference>
<dbReference type="RefSeq" id="WP_200356975.1">
    <property type="nucleotide sequence ID" value="NZ_JAENIL010000035.1"/>
</dbReference>